<dbReference type="GO" id="GO:0003723">
    <property type="term" value="F:RNA binding"/>
    <property type="evidence" value="ECO:0007669"/>
    <property type="project" value="UniProtKB-UniRule"/>
</dbReference>
<sequence>MLILNSAEGFSVGSQPGCGRRPPATPPAPPLVWEARVRARSPRNPWAAPAREFRGEPGESCGVTWGATRGQTPGAESPGEATAKGPQPQSSTLGVHEGLTEGEPARPSAPAQVFGWRRPAPPADPREAGGGAPVRRGRGPAGEVPARWFSGSSSAPQVSSLRQPAAGCGAASLYSLLPPPAAPLPRGWAHSAASARLALARASSRFLSPLPLEPPRSPKPRGAREDGGGGGRRRRGGGAGLGSAAGPGPGLGPRLRGQGPSAEAHEGARTRRPPRSPPEEVAARLQRMRRELSNRRKILVKNLPQDSNCQEVHDLLKDYDLKYCYVDRNKRTAFVTLLNGEQAQNAIQMFHQYSFRGKDLIVQLQPTDALLCITNLPISFTLEEFEELVRAYGNIERCFLVYSEVTGHSKGYGFVEYMKKDFAAKARLELLGKQLGASALFAQWMDVNLLASELIHSKCLCIDKLPSDYRDSEELLHIFSSVHKPVFCQLAQDEGNYVGGFAVVEYSTAEHAEDVQQAADGMTIKGSKVQVSFCAPGAPGRSTLAALIAAQRVMHSNQKGLLPEPNPVQIMKSLNNPAMLQVLLQPQLCGRAVKPAVLGTPHSLPHLMNPSISPAFLHLNKAHQNLSHIPLAQQQLMKFENIHTNNKPGLLGEPPAVVFQTALGIGSVLPLKKELGHHHGEAHKTSSLIPTQTTITAGMGMLPFFPNQHIAGHAGPGHSNTQEKQPATVGMAEGNFSGSQPYLQSFPNLAAGSLLAGHHKQQQSQPKGTEISSGAASKNQTSLLGEPPKEIRLSKNPYLNLASVLPSVCLSSPASKTTLHKTGIASSILDAISQGNESQHTLEKCIAYSPPFGDYAQVSSLRNEKRGSSYLISAPEGGSVECVDQHSQGTGAYYMETYLKKKRVY</sequence>
<feature type="compositionally biased region" description="Gly residues" evidence="8">
    <location>
        <begin position="237"/>
        <end position="251"/>
    </location>
</feature>
<dbReference type="Pfam" id="PF00076">
    <property type="entry name" value="RRM_1"/>
    <property type="match status" value="3"/>
</dbReference>
<keyword evidence="4" id="KW-0677">Repeat</keyword>
<dbReference type="PROSITE" id="PS50102">
    <property type="entry name" value="RRM"/>
    <property type="match status" value="3"/>
</dbReference>
<dbReference type="InterPro" id="IPR000504">
    <property type="entry name" value="RRM_dom"/>
</dbReference>
<dbReference type="InterPro" id="IPR047942">
    <property type="entry name" value="RAVER2_RRM3"/>
</dbReference>
<dbReference type="CDD" id="cd12664">
    <property type="entry name" value="RRM1_RAVER2"/>
    <property type="match status" value="1"/>
</dbReference>
<dbReference type="AlphaFoldDB" id="A0A2K5UVU1"/>
<dbReference type="InterPro" id="IPR035979">
    <property type="entry name" value="RBD_domain_sf"/>
</dbReference>
<dbReference type="Proteomes" id="UP000233100">
    <property type="component" value="Chromosome 1"/>
</dbReference>
<dbReference type="PANTHER" id="PTHR23189">
    <property type="entry name" value="RNA RECOGNITION MOTIF-CONTAINING"/>
    <property type="match status" value="1"/>
</dbReference>
<evidence type="ECO:0000256" key="6">
    <source>
        <dbReference type="ARBA" id="ARBA00023242"/>
    </source>
</evidence>
<feature type="domain" description="RRM" evidence="9">
    <location>
        <begin position="369"/>
        <end position="447"/>
    </location>
</feature>
<protein>
    <submittedName>
        <fullName evidence="10">Ribonucleoprotein, PTB binding 2</fullName>
    </submittedName>
</protein>
<reference evidence="10" key="2">
    <citation type="submission" date="2025-08" db="UniProtKB">
        <authorList>
            <consortium name="Ensembl"/>
        </authorList>
    </citation>
    <scope>IDENTIFICATION</scope>
</reference>
<dbReference type="FunFam" id="3.30.70.330:FF:000125">
    <property type="entry name" value="Putative ribonucleoprotein PTB-binding 1"/>
    <property type="match status" value="1"/>
</dbReference>
<feature type="region of interest" description="Disordered" evidence="8">
    <location>
        <begin position="707"/>
        <end position="736"/>
    </location>
</feature>
<dbReference type="Ensembl" id="ENSMFAT00000067096.2">
    <property type="protein sequence ID" value="ENSMFAP00000016562.2"/>
    <property type="gene ID" value="ENSMFAG00000031436.2"/>
</dbReference>
<feature type="region of interest" description="Disordered" evidence="8">
    <location>
        <begin position="1"/>
        <end position="161"/>
    </location>
</feature>
<proteinExistence type="predicted"/>
<feature type="domain" description="RRM" evidence="9">
    <location>
        <begin position="296"/>
        <end position="367"/>
    </location>
</feature>
<accession>A0A2K5UVU1</accession>
<keyword evidence="11" id="KW-1185">Reference proteome</keyword>
<evidence type="ECO:0000256" key="5">
    <source>
        <dbReference type="ARBA" id="ARBA00022884"/>
    </source>
</evidence>
<evidence type="ECO:0000256" key="4">
    <source>
        <dbReference type="ARBA" id="ARBA00022737"/>
    </source>
</evidence>
<evidence type="ECO:0000256" key="8">
    <source>
        <dbReference type="SAM" id="MobiDB-lite"/>
    </source>
</evidence>
<evidence type="ECO:0000256" key="3">
    <source>
        <dbReference type="ARBA" id="ARBA00022490"/>
    </source>
</evidence>
<feature type="compositionally biased region" description="Polar residues" evidence="8">
    <location>
        <begin position="150"/>
        <end position="161"/>
    </location>
</feature>
<dbReference type="CDD" id="cd12668">
    <property type="entry name" value="RRM3_RAVER2"/>
    <property type="match status" value="1"/>
</dbReference>
<feature type="region of interest" description="Disordered" evidence="8">
    <location>
        <begin position="756"/>
        <end position="788"/>
    </location>
</feature>
<evidence type="ECO:0000256" key="1">
    <source>
        <dbReference type="ARBA" id="ARBA00004123"/>
    </source>
</evidence>
<dbReference type="GO" id="GO:0005737">
    <property type="term" value="C:cytoplasm"/>
    <property type="evidence" value="ECO:0007669"/>
    <property type="project" value="UniProtKB-SubCell"/>
</dbReference>
<keyword evidence="3" id="KW-0963">Cytoplasm</keyword>
<dbReference type="SUPFAM" id="SSF54928">
    <property type="entry name" value="RNA-binding domain, RBD"/>
    <property type="match status" value="2"/>
</dbReference>
<keyword evidence="6" id="KW-0539">Nucleus</keyword>
<reference evidence="10 11" key="1">
    <citation type="submission" date="2013-03" db="EMBL/GenBank/DDBJ databases">
        <authorList>
            <person name="Warren W."/>
            <person name="Wilson R.K."/>
        </authorList>
    </citation>
    <scope>NUCLEOTIDE SEQUENCE</scope>
</reference>
<evidence type="ECO:0000313" key="11">
    <source>
        <dbReference type="Proteomes" id="UP000233100"/>
    </source>
</evidence>
<name>A0A2K5UVU1_MACFA</name>
<dbReference type="STRING" id="9541.ENSMFAP00000016562"/>
<evidence type="ECO:0000259" key="9">
    <source>
        <dbReference type="PROSITE" id="PS50102"/>
    </source>
</evidence>
<dbReference type="InterPro" id="IPR012677">
    <property type="entry name" value="Nucleotide-bd_a/b_plait_sf"/>
</dbReference>
<feature type="compositionally biased region" description="Polar residues" evidence="8">
    <location>
        <begin position="762"/>
        <end position="783"/>
    </location>
</feature>
<feature type="domain" description="RRM" evidence="9">
    <location>
        <begin position="458"/>
        <end position="536"/>
    </location>
</feature>
<dbReference type="Gene3D" id="3.30.70.330">
    <property type="match status" value="3"/>
</dbReference>
<evidence type="ECO:0000256" key="7">
    <source>
        <dbReference type="PROSITE-ProRule" id="PRU00176"/>
    </source>
</evidence>
<dbReference type="Bgee" id="ENSMFAG00000031436">
    <property type="expression patterns" value="Expressed in thymus and 13 other cell types or tissues"/>
</dbReference>
<dbReference type="InterPro" id="IPR047943">
    <property type="entry name" value="RAVER2_RRM1"/>
</dbReference>
<comment type="subcellular location">
    <subcellularLocation>
        <location evidence="2">Cytoplasm</location>
    </subcellularLocation>
    <subcellularLocation>
        <location evidence="1">Nucleus</location>
    </subcellularLocation>
</comment>
<keyword evidence="5 7" id="KW-0694">RNA-binding</keyword>
<evidence type="ECO:0000313" key="10">
    <source>
        <dbReference type="Ensembl" id="ENSMFAP00000016562.2"/>
    </source>
</evidence>
<organism evidence="10 11">
    <name type="scientific">Macaca fascicularis</name>
    <name type="common">Crab-eating macaque</name>
    <name type="synonym">Cynomolgus monkey</name>
    <dbReference type="NCBI Taxonomy" id="9541"/>
    <lineage>
        <taxon>Eukaryota</taxon>
        <taxon>Metazoa</taxon>
        <taxon>Chordata</taxon>
        <taxon>Craniata</taxon>
        <taxon>Vertebrata</taxon>
        <taxon>Euteleostomi</taxon>
        <taxon>Mammalia</taxon>
        <taxon>Eutheria</taxon>
        <taxon>Euarchontoglires</taxon>
        <taxon>Primates</taxon>
        <taxon>Haplorrhini</taxon>
        <taxon>Catarrhini</taxon>
        <taxon>Cercopithecidae</taxon>
        <taxon>Cercopithecinae</taxon>
        <taxon>Macaca</taxon>
    </lineage>
</organism>
<feature type="region of interest" description="Disordered" evidence="8">
    <location>
        <begin position="208"/>
        <end position="281"/>
    </location>
</feature>
<dbReference type="VEuPathDB" id="HostDB:ENSMFAG00000031436"/>
<dbReference type="SMART" id="SM00360">
    <property type="entry name" value="RRM"/>
    <property type="match status" value="3"/>
</dbReference>
<dbReference type="GO" id="GO:0005634">
    <property type="term" value="C:nucleus"/>
    <property type="evidence" value="ECO:0007669"/>
    <property type="project" value="UniProtKB-SubCell"/>
</dbReference>
<dbReference type="CDD" id="cd12666">
    <property type="entry name" value="RRM2_RAVER2"/>
    <property type="match status" value="1"/>
</dbReference>
<gene>
    <name evidence="10" type="primary">RAVER2</name>
</gene>
<dbReference type="InterPro" id="IPR034636">
    <property type="entry name" value="RAVER2_RRM2"/>
</dbReference>
<dbReference type="FunFam" id="3.30.70.330:FF:000116">
    <property type="entry name" value="Putative ribonucleoprotein PTB-binding 1"/>
    <property type="match status" value="1"/>
</dbReference>
<evidence type="ECO:0000256" key="2">
    <source>
        <dbReference type="ARBA" id="ARBA00004496"/>
    </source>
</evidence>
<dbReference type="GeneTree" id="ENSGT00940000158648"/>
<reference evidence="10" key="3">
    <citation type="submission" date="2025-09" db="UniProtKB">
        <authorList>
            <consortium name="Ensembl"/>
        </authorList>
    </citation>
    <scope>IDENTIFICATION</scope>
</reference>